<keyword evidence="1" id="KW-0472">Membrane</keyword>
<dbReference type="Proteomes" id="UP000202440">
    <property type="component" value="Chromosome"/>
</dbReference>
<dbReference type="EMBL" id="CP022530">
    <property type="protein sequence ID" value="ASP38460.1"/>
    <property type="molecule type" value="Genomic_DNA"/>
</dbReference>
<evidence type="ECO:0000256" key="1">
    <source>
        <dbReference type="SAM" id="Phobius"/>
    </source>
</evidence>
<keyword evidence="3" id="KW-1185">Reference proteome</keyword>
<dbReference type="KEGG" id="bsan:CHH28_07145"/>
<keyword evidence="1" id="KW-1133">Transmembrane helix</keyword>
<sequence>MSNVQNDSWGWSLMAKKYAKRTVLSVFQIILNLHFIIILYAQKTVTTINADTKLSITNKIGSDYEC</sequence>
<evidence type="ECO:0000313" key="2">
    <source>
        <dbReference type="EMBL" id="ASP38460.1"/>
    </source>
</evidence>
<dbReference type="AlphaFoldDB" id="A0A222FI61"/>
<organism evidence="2 3">
    <name type="scientific">Bacterioplanes sanyensis</name>
    <dbReference type="NCBI Taxonomy" id="1249553"/>
    <lineage>
        <taxon>Bacteria</taxon>
        <taxon>Pseudomonadati</taxon>
        <taxon>Pseudomonadota</taxon>
        <taxon>Gammaproteobacteria</taxon>
        <taxon>Oceanospirillales</taxon>
        <taxon>Oceanospirillaceae</taxon>
        <taxon>Bacterioplanes</taxon>
    </lineage>
</organism>
<feature type="transmembrane region" description="Helical" evidence="1">
    <location>
        <begin position="21"/>
        <end position="41"/>
    </location>
</feature>
<name>A0A222FI61_9GAMM</name>
<gene>
    <name evidence="2" type="ORF">CHH28_07145</name>
</gene>
<protein>
    <submittedName>
        <fullName evidence="2">Uncharacterized protein</fullName>
    </submittedName>
</protein>
<reference evidence="2 3" key="1">
    <citation type="submission" date="2017-07" db="EMBL/GenBank/DDBJ databases">
        <title>Annotated genome sequence of Bacterioplanes sanyensis isolated from Red Sea.</title>
        <authorList>
            <person name="Rehman Z.U."/>
        </authorList>
    </citation>
    <scope>NUCLEOTIDE SEQUENCE [LARGE SCALE GENOMIC DNA]</scope>
    <source>
        <strain evidence="2 3">NV9</strain>
    </source>
</reference>
<proteinExistence type="predicted"/>
<accession>A0A222FI61</accession>
<keyword evidence="1" id="KW-0812">Transmembrane</keyword>
<evidence type="ECO:0000313" key="3">
    <source>
        <dbReference type="Proteomes" id="UP000202440"/>
    </source>
</evidence>